<protein>
    <submittedName>
        <fullName evidence="3">DUF1659 domain-containing protein</fullName>
    </submittedName>
</protein>
<dbReference type="RefSeq" id="WP_026574130.1">
    <property type="nucleotide sequence ID" value="NZ_JAVGVR010000001.1"/>
</dbReference>
<reference evidence="2" key="2">
    <citation type="submission" date="2023-08" db="EMBL/GenBank/DDBJ databases">
        <title>Nitrogen cycling bacteria in agricultural field soils.</title>
        <authorList>
            <person name="Jang J."/>
        </authorList>
    </citation>
    <scope>NUCLEOTIDE SEQUENCE</scope>
    <source>
        <strain evidence="2">PS3-36</strain>
    </source>
</reference>
<organism evidence="3 4">
    <name type="scientific">Bacillus salipaludis</name>
    <dbReference type="NCBI Taxonomy" id="2547811"/>
    <lineage>
        <taxon>Bacteria</taxon>
        <taxon>Bacillati</taxon>
        <taxon>Bacillota</taxon>
        <taxon>Bacilli</taxon>
        <taxon>Bacillales</taxon>
        <taxon>Bacillaceae</taxon>
        <taxon>Bacillus</taxon>
    </lineage>
</organism>
<dbReference type="Pfam" id="PF07872">
    <property type="entry name" value="DUF1659"/>
    <property type="match status" value="1"/>
</dbReference>
<sequence>MAQARLTTTKLRIVFETGVDGEGNPILRSKTFSNVKKEATADQLYQAAQAIFVLCNDTLYRIEKNDSSDLLV</sequence>
<evidence type="ECO:0000313" key="2">
    <source>
        <dbReference type="EMBL" id="MDQ6594879.1"/>
    </source>
</evidence>
<dbReference type="EMBL" id="SMYO01000002">
    <property type="protein sequence ID" value="TDK64235.1"/>
    <property type="molecule type" value="Genomic_DNA"/>
</dbReference>
<name>A0A4R5VXW4_9BACI</name>
<dbReference type="InterPro" id="IPR012454">
    <property type="entry name" value="DUF1659"/>
</dbReference>
<evidence type="ECO:0000313" key="3">
    <source>
        <dbReference type="EMBL" id="TDK64235.1"/>
    </source>
</evidence>
<dbReference type="Proteomes" id="UP000295132">
    <property type="component" value="Unassembled WGS sequence"/>
</dbReference>
<evidence type="ECO:0000259" key="1">
    <source>
        <dbReference type="Pfam" id="PF07872"/>
    </source>
</evidence>
<dbReference type="AlphaFoldDB" id="A0A4R5VXW4"/>
<accession>A0A4R5VXW4</accession>
<evidence type="ECO:0000313" key="5">
    <source>
        <dbReference type="Proteomes" id="UP001178888"/>
    </source>
</evidence>
<proteinExistence type="predicted"/>
<comment type="caution">
    <text evidence="3">The sequence shown here is derived from an EMBL/GenBank/DDBJ whole genome shotgun (WGS) entry which is preliminary data.</text>
</comment>
<feature type="domain" description="DUF1659" evidence="1">
    <location>
        <begin position="3"/>
        <end position="70"/>
    </location>
</feature>
<keyword evidence="5" id="KW-1185">Reference proteome</keyword>
<reference evidence="3 4" key="1">
    <citation type="submission" date="2019-03" db="EMBL/GenBank/DDBJ databases">
        <title>Bacillus niacini sp. nov. a Nicotinate-Metabolizing Mesophile Isolated from Soil.</title>
        <authorList>
            <person name="Zhang G."/>
        </authorList>
    </citation>
    <scope>NUCLEOTIDE SEQUENCE [LARGE SCALE GENOMIC DNA]</scope>
    <source>
        <strain evidence="3 4">WN066</strain>
    </source>
</reference>
<dbReference type="EMBL" id="JAVGVR010000001">
    <property type="protein sequence ID" value="MDQ6594879.1"/>
    <property type="molecule type" value="Genomic_DNA"/>
</dbReference>
<gene>
    <name evidence="3" type="ORF">E2K98_05095</name>
    <name evidence="2" type="ORF">RCG21_00180</name>
</gene>
<dbReference type="Proteomes" id="UP001178888">
    <property type="component" value="Unassembled WGS sequence"/>
</dbReference>
<evidence type="ECO:0000313" key="4">
    <source>
        <dbReference type="Proteomes" id="UP000295132"/>
    </source>
</evidence>